<organism evidence="2 3">
    <name type="scientific">Candidatus Sodalis endolongispinus</name>
    <dbReference type="NCBI Taxonomy" id="2812662"/>
    <lineage>
        <taxon>Bacteria</taxon>
        <taxon>Pseudomonadati</taxon>
        <taxon>Pseudomonadota</taxon>
        <taxon>Gammaproteobacteria</taxon>
        <taxon>Enterobacterales</taxon>
        <taxon>Bruguierivoracaceae</taxon>
        <taxon>Sodalis</taxon>
    </lineage>
</organism>
<protein>
    <submittedName>
        <fullName evidence="2">Phospholipase D family protein</fullName>
    </submittedName>
</protein>
<dbReference type="EMBL" id="JAFJYC010000001">
    <property type="protein sequence ID" value="MBT9431252.1"/>
    <property type="molecule type" value="Genomic_DNA"/>
</dbReference>
<keyword evidence="3" id="KW-1185">Reference proteome</keyword>
<dbReference type="SUPFAM" id="SSF56024">
    <property type="entry name" value="Phospholipase D/nuclease"/>
    <property type="match status" value="2"/>
</dbReference>
<sequence>MSRSENSVGDAALRRTAAGRRRLSRPLGCRALHRLLLSFGRRGANSPSHPSLAPAPEQTADTQLGQLLTPRNAGHPGQSGLLSLQDAEGAFVARLLLAATAERTLDVQYYIWNGDITGTLLMHALYQAAERGVRVRLLLDDNGTAGMDGILAAYDAHPRIEIRLFNPFVVRRPKLLGYLTHFRRANRRMHNKSMTADNQATIVGGRNIGDEYFGATSGIHFTDMDVLAVGAVVPDVSRDFDRYWSCASAVALDRVLPSGSMKALQFEVERAPLAAQAPQARRYLAGLANCEIFKALADDTLSMRWSTVTMVSDDPDKGRRELASQELMIYRLKQVMSNPARRLDLVSPYFVPTGAGVSLFAAMVRQGVQVRVLTNALEATDVAAVHAVYARRRRALLKAGVVLYEMRRQHDDVRRRNAVPFGSSGSSLHAKTFAVDDRQVFVGSFNFDPRSARLNTEMGFVINDAVLAQAVDRAFDEEVPDSDYAVTLDDTGRLCWLEQKDGQEIRHYHEPGTGWFKRLGIALVSRLPIEWLL</sequence>
<dbReference type="Gene3D" id="3.30.870.10">
    <property type="entry name" value="Endonuclease Chain A"/>
    <property type="match status" value="2"/>
</dbReference>
<feature type="domain" description="PLD phosphodiesterase" evidence="1">
    <location>
        <begin position="185"/>
        <end position="212"/>
    </location>
</feature>
<dbReference type="CDD" id="cd09111">
    <property type="entry name" value="PLDc_ymdC_like_1"/>
    <property type="match status" value="1"/>
</dbReference>
<evidence type="ECO:0000313" key="2">
    <source>
        <dbReference type="EMBL" id="MBT9431252.1"/>
    </source>
</evidence>
<dbReference type="InterPro" id="IPR001736">
    <property type="entry name" value="PLipase_D/transphosphatidylase"/>
</dbReference>
<dbReference type="Proteomes" id="UP000811282">
    <property type="component" value="Unassembled WGS sequence"/>
</dbReference>
<proteinExistence type="predicted"/>
<gene>
    <name evidence="2" type="ORF">JZM24_02065</name>
</gene>
<comment type="caution">
    <text evidence="2">The sequence shown here is derived from an EMBL/GenBank/DDBJ whole genome shotgun (WGS) entry which is preliminary data.</text>
</comment>
<reference evidence="2 3" key="1">
    <citation type="journal article" date="2021" name="Genome Biol. Evol.">
        <title>The evolution of interdependence in a four-way mealybug symbiosis.</title>
        <authorList>
            <person name="Garber A.I."/>
            <person name="Kupper M."/>
            <person name="Laetsch D.R."/>
            <person name="Weldon S.R."/>
            <person name="Ladinsky M.S."/>
            <person name="Bjorkman P.J."/>
            <person name="McCutcheon J.P."/>
        </authorList>
    </citation>
    <scope>NUCLEOTIDE SEQUENCE [LARGE SCALE GENOMIC DNA]</scope>
    <source>
        <strain evidence="2">SOD</strain>
    </source>
</reference>
<dbReference type="CDD" id="cd09113">
    <property type="entry name" value="PLDc_ymdC_like_2"/>
    <property type="match status" value="1"/>
</dbReference>
<evidence type="ECO:0000259" key="1">
    <source>
        <dbReference type="PROSITE" id="PS50035"/>
    </source>
</evidence>
<dbReference type="RefSeq" id="WP_215668404.1">
    <property type="nucleotide sequence ID" value="NZ_JAFJYC010000001.1"/>
</dbReference>
<dbReference type="InterPro" id="IPR025202">
    <property type="entry name" value="PLD-like_dom"/>
</dbReference>
<accession>A0ABS5Y954</accession>
<dbReference type="PROSITE" id="PS50035">
    <property type="entry name" value="PLD"/>
    <property type="match status" value="2"/>
</dbReference>
<feature type="domain" description="PLD phosphodiesterase" evidence="1">
    <location>
        <begin position="424"/>
        <end position="451"/>
    </location>
</feature>
<dbReference type="SMART" id="SM00155">
    <property type="entry name" value="PLDc"/>
    <property type="match status" value="2"/>
</dbReference>
<dbReference type="PANTHER" id="PTHR21248">
    <property type="entry name" value="CARDIOLIPIN SYNTHASE"/>
    <property type="match status" value="1"/>
</dbReference>
<dbReference type="Pfam" id="PF13091">
    <property type="entry name" value="PLDc_2"/>
    <property type="match status" value="2"/>
</dbReference>
<dbReference type="PANTHER" id="PTHR21248:SF12">
    <property type="entry name" value="CARDIOLIPIN SYNTHASE C"/>
    <property type="match status" value="1"/>
</dbReference>
<evidence type="ECO:0000313" key="3">
    <source>
        <dbReference type="Proteomes" id="UP000811282"/>
    </source>
</evidence>
<name>A0ABS5Y954_9GAMM</name>